<dbReference type="AlphaFoldDB" id="A0A2L0HAD6"/>
<evidence type="ECO:0000256" key="3">
    <source>
        <dbReference type="ARBA" id="ARBA00022801"/>
    </source>
</evidence>
<keyword evidence="5" id="KW-0614">Plasmid</keyword>
<dbReference type="InterPro" id="IPR047198">
    <property type="entry name" value="DDP-like_NUDIX"/>
</dbReference>
<gene>
    <name evidence="5" type="ORF">NXT3_PA00143</name>
</gene>
<evidence type="ECO:0000256" key="2">
    <source>
        <dbReference type="ARBA" id="ARBA00022723"/>
    </source>
</evidence>
<dbReference type="InterPro" id="IPR015797">
    <property type="entry name" value="NUDIX_hydrolase-like_dom_sf"/>
</dbReference>
<name>A0A2L0HAD6_RHIFR</name>
<sequence length="105" mass="11587">MTEKEKTQSTNEYTLRQQVAALPFRISESKSIEILLITSRDTGRFIIPKGWRKKGQKKSDSAAREAYEEAGLVGKLGRKRCIFQPAAPVVPAADGHSVRLNCGVA</sequence>
<organism evidence="5 6">
    <name type="scientific">Rhizobium fredii</name>
    <name type="common">Sinorhizobium fredii</name>
    <dbReference type="NCBI Taxonomy" id="380"/>
    <lineage>
        <taxon>Bacteria</taxon>
        <taxon>Pseudomonadati</taxon>
        <taxon>Pseudomonadota</taxon>
        <taxon>Alphaproteobacteria</taxon>
        <taxon>Hyphomicrobiales</taxon>
        <taxon>Rhizobiaceae</taxon>
        <taxon>Sinorhizobium/Ensifer group</taxon>
        <taxon>Sinorhizobium</taxon>
    </lineage>
</organism>
<dbReference type="GO" id="GO:0016462">
    <property type="term" value="F:pyrophosphatase activity"/>
    <property type="evidence" value="ECO:0007669"/>
    <property type="project" value="InterPro"/>
</dbReference>
<dbReference type="Gene3D" id="3.90.79.10">
    <property type="entry name" value="Nucleoside Triphosphate Pyrophosphohydrolase"/>
    <property type="match status" value="1"/>
</dbReference>
<evidence type="ECO:0000313" key="5">
    <source>
        <dbReference type="EMBL" id="AUX78435.1"/>
    </source>
</evidence>
<evidence type="ECO:0000256" key="4">
    <source>
        <dbReference type="ARBA" id="ARBA00022842"/>
    </source>
</evidence>
<accession>A0A2L0HAD6</accession>
<comment type="cofactor">
    <cofactor evidence="1">
        <name>Mg(2+)</name>
        <dbReference type="ChEBI" id="CHEBI:18420"/>
    </cofactor>
</comment>
<protein>
    <submittedName>
        <fullName evidence="5">NUDIX hydrolase domain-containing protein</fullName>
    </submittedName>
</protein>
<evidence type="ECO:0000256" key="1">
    <source>
        <dbReference type="ARBA" id="ARBA00001946"/>
    </source>
</evidence>
<keyword evidence="3 5" id="KW-0378">Hydrolase</keyword>
<reference evidence="5 6" key="1">
    <citation type="submission" date="2017-10" db="EMBL/GenBank/DDBJ databases">
        <title>Analysis of the genome sequences of Rhizobium populations associated to common bean (phaseolus vulgaris).</title>
        <authorList>
            <person name="Bustos P."/>
            <person name="Santamaria R.I."/>
            <person name="Miranda-Sanchez F."/>
            <person name="Perez-Carrascal O."/>
            <person name="Juarez S."/>
            <person name="Lozano L."/>
            <person name="Martinez-Flores I."/>
            <person name="Vinuesa P."/>
            <person name="Martinez-Romero E."/>
            <person name="Cevallos M.A."/>
            <person name="Romero D."/>
            <person name="Davila G."/>
            <person name="Gonzalez V."/>
        </authorList>
    </citation>
    <scope>NUCLEOTIDE SEQUENCE [LARGE SCALE GENOMIC DNA]</scope>
    <source>
        <strain evidence="5 6">NXT3</strain>
        <plasmid evidence="6">Plasmid psfrenxt3a</plasmid>
    </source>
</reference>
<dbReference type="CDD" id="cd04666">
    <property type="entry name" value="NUDIX_DIPP2_like_Nudt4"/>
    <property type="match status" value="1"/>
</dbReference>
<geneLocation type="plasmid" evidence="6">
    <name>psfrenxt3a</name>
</geneLocation>
<keyword evidence="4" id="KW-0460">Magnesium</keyword>
<proteinExistence type="predicted"/>
<dbReference type="EMBL" id="CP024308">
    <property type="protein sequence ID" value="AUX78435.1"/>
    <property type="molecule type" value="Genomic_DNA"/>
</dbReference>
<evidence type="ECO:0000313" key="6">
    <source>
        <dbReference type="Proteomes" id="UP000239340"/>
    </source>
</evidence>
<dbReference type="GO" id="GO:0046872">
    <property type="term" value="F:metal ion binding"/>
    <property type="evidence" value="ECO:0007669"/>
    <property type="project" value="UniProtKB-KW"/>
</dbReference>
<dbReference type="RefSeq" id="WP_337442173.1">
    <property type="nucleotide sequence ID" value="NZ_CP024308.1"/>
</dbReference>
<dbReference type="PANTHER" id="PTHR12629:SF0">
    <property type="entry name" value="DIPHOSPHOINOSITOL-POLYPHOSPHATE DIPHOSPHATASE"/>
    <property type="match status" value="1"/>
</dbReference>
<dbReference type="Proteomes" id="UP000239340">
    <property type="component" value="Plasmid pSfreNXT3a"/>
</dbReference>
<dbReference type="GO" id="GO:0005737">
    <property type="term" value="C:cytoplasm"/>
    <property type="evidence" value="ECO:0007669"/>
    <property type="project" value="TreeGrafter"/>
</dbReference>
<keyword evidence="2" id="KW-0479">Metal-binding</keyword>
<dbReference type="PANTHER" id="PTHR12629">
    <property type="entry name" value="DIPHOSPHOINOSITOL POLYPHOSPHATE PHOSPHOHYDROLASE"/>
    <property type="match status" value="1"/>
</dbReference>
<dbReference type="SUPFAM" id="SSF55811">
    <property type="entry name" value="Nudix"/>
    <property type="match status" value="1"/>
</dbReference>